<evidence type="ECO:0000256" key="6">
    <source>
        <dbReference type="SAM" id="SignalP"/>
    </source>
</evidence>
<keyword evidence="4" id="KW-0472">Membrane</keyword>
<dbReference type="GO" id="GO:0015562">
    <property type="term" value="F:efflux transmembrane transporter activity"/>
    <property type="evidence" value="ECO:0007669"/>
    <property type="project" value="InterPro"/>
</dbReference>
<dbReference type="Gene3D" id="1.20.1600.10">
    <property type="entry name" value="Outer membrane efflux proteins (OEP)"/>
    <property type="match status" value="1"/>
</dbReference>
<evidence type="ECO:0000313" key="8">
    <source>
        <dbReference type="Proteomes" id="UP000199608"/>
    </source>
</evidence>
<name>A0A1H2J2Y3_9BACT</name>
<keyword evidence="3" id="KW-0812">Transmembrane</keyword>
<keyword evidence="5" id="KW-0998">Cell outer membrane</keyword>
<sequence length="523" mass="59284">MKIKTAIMLTLGLFYMSPLSAEYSKMTRALENYTPPGYYTRALEFEAQSFDSPAASSPIELNHFELSQDNEAVFSRIKDLKQAYEKKISNGHEIFFLSDIDTKTFKRLAEIASDPEAVRQIINQKLNMHEIAVIAGLRNPAVLAAQKKIKAELESFNQVMALDETLKQYTAFTEGINNKIGPLKMKGSMKQTYPYPGLTSLKGGVIHHQVAALVEKMRIAQKTVITQTKNAYWDIVFIGQSMRSTSETLDAFDRLKDVATTLYKSGKTSFQDIIKINIKIEVLKEDLITLASKKKNFEVRLWELLNLEPDTRMGEIVLSQPDKHLPDPENLYLLARQNRQELSFVRHQIRKVKNMVEMAESMIQEPFTFSFSLYEDEAINSVGTGAPKPSFPEKTMASMKTGSPLKPWYGIDGPWLNQTRQKLLSLEQTLVQQENATDRMVREAWFEADKNKRELALYKKKILSLSQSALDVSIREYESGSIPFSQAIDSYTNLLVVQLTIAKKQTDLGRSMAALEKIVGSGF</sequence>
<dbReference type="PANTHER" id="PTHR30026">
    <property type="entry name" value="OUTER MEMBRANE PROTEIN TOLC"/>
    <property type="match status" value="1"/>
</dbReference>
<dbReference type="EMBL" id="FNLL01000010">
    <property type="protein sequence ID" value="SDU50515.1"/>
    <property type="molecule type" value="Genomic_DNA"/>
</dbReference>
<feature type="signal peptide" evidence="6">
    <location>
        <begin position="1"/>
        <end position="21"/>
    </location>
</feature>
<evidence type="ECO:0000256" key="1">
    <source>
        <dbReference type="ARBA" id="ARBA00004442"/>
    </source>
</evidence>
<evidence type="ECO:0000256" key="5">
    <source>
        <dbReference type="ARBA" id="ARBA00023237"/>
    </source>
</evidence>
<dbReference type="GO" id="GO:0009279">
    <property type="term" value="C:cell outer membrane"/>
    <property type="evidence" value="ECO:0007669"/>
    <property type="project" value="UniProtKB-SubCell"/>
</dbReference>
<dbReference type="SUPFAM" id="SSF56954">
    <property type="entry name" value="Outer membrane efflux proteins (OEP)"/>
    <property type="match status" value="1"/>
</dbReference>
<dbReference type="InterPro" id="IPR051906">
    <property type="entry name" value="TolC-like"/>
</dbReference>
<reference evidence="8" key="1">
    <citation type="submission" date="2016-10" db="EMBL/GenBank/DDBJ databases">
        <authorList>
            <person name="Varghese N."/>
            <person name="Submissions S."/>
        </authorList>
    </citation>
    <scope>NUCLEOTIDE SEQUENCE [LARGE SCALE GENOMIC DNA]</scope>
    <source>
        <strain evidence="8">DSM 3384</strain>
    </source>
</reference>
<comment type="subcellular location">
    <subcellularLocation>
        <location evidence="1">Cell outer membrane</location>
    </subcellularLocation>
</comment>
<dbReference type="PANTHER" id="PTHR30026:SF20">
    <property type="entry name" value="OUTER MEMBRANE PROTEIN TOLC"/>
    <property type="match status" value="1"/>
</dbReference>
<protein>
    <recommendedName>
        <fullName evidence="9">Outer membrane protein TolC</fullName>
    </recommendedName>
</protein>
<dbReference type="AlphaFoldDB" id="A0A1H2J2Y3"/>
<evidence type="ECO:0000256" key="3">
    <source>
        <dbReference type="ARBA" id="ARBA00022692"/>
    </source>
</evidence>
<keyword evidence="2" id="KW-1134">Transmembrane beta strand</keyword>
<feature type="chain" id="PRO_5011552764" description="Outer membrane protein TolC" evidence="6">
    <location>
        <begin position="22"/>
        <end position="523"/>
    </location>
</feature>
<proteinExistence type="predicted"/>
<accession>A0A1H2J2Y3</accession>
<dbReference type="RefSeq" id="WP_092236452.1">
    <property type="nucleotide sequence ID" value="NZ_FNLL01000010.1"/>
</dbReference>
<keyword evidence="6" id="KW-0732">Signal</keyword>
<dbReference type="Proteomes" id="UP000199608">
    <property type="component" value="Unassembled WGS sequence"/>
</dbReference>
<keyword evidence="8" id="KW-1185">Reference proteome</keyword>
<gene>
    <name evidence="7" type="ORF">SAMN04487931_110110</name>
</gene>
<dbReference type="GO" id="GO:0015288">
    <property type="term" value="F:porin activity"/>
    <property type="evidence" value="ECO:0007669"/>
    <property type="project" value="TreeGrafter"/>
</dbReference>
<evidence type="ECO:0000313" key="7">
    <source>
        <dbReference type="EMBL" id="SDU50515.1"/>
    </source>
</evidence>
<dbReference type="GO" id="GO:1990281">
    <property type="term" value="C:efflux pump complex"/>
    <property type="evidence" value="ECO:0007669"/>
    <property type="project" value="TreeGrafter"/>
</dbReference>
<evidence type="ECO:0000256" key="2">
    <source>
        <dbReference type="ARBA" id="ARBA00022452"/>
    </source>
</evidence>
<evidence type="ECO:0008006" key="9">
    <source>
        <dbReference type="Google" id="ProtNLM"/>
    </source>
</evidence>
<evidence type="ECO:0000256" key="4">
    <source>
        <dbReference type="ARBA" id="ARBA00023136"/>
    </source>
</evidence>
<organism evidence="7 8">
    <name type="scientific">Desulfobacula phenolica</name>
    <dbReference type="NCBI Taxonomy" id="90732"/>
    <lineage>
        <taxon>Bacteria</taxon>
        <taxon>Pseudomonadati</taxon>
        <taxon>Thermodesulfobacteriota</taxon>
        <taxon>Desulfobacteria</taxon>
        <taxon>Desulfobacterales</taxon>
        <taxon>Desulfobacteraceae</taxon>
        <taxon>Desulfobacula</taxon>
    </lineage>
</organism>